<dbReference type="EC" id="4.3.2.1" evidence="3 7"/>
<dbReference type="SUPFAM" id="SSF48557">
    <property type="entry name" value="L-aspartase-like"/>
    <property type="match status" value="1"/>
</dbReference>
<keyword evidence="5 7" id="KW-0028">Amino-acid biosynthesis</keyword>
<dbReference type="Gene3D" id="1.10.40.30">
    <property type="entry name" value="Fumarase/aspartase (C-terminal domain)"/>
    <property type="match status" value="1"/>
</dbReference>
<evidence type="ECO:0000256" key="5">
    <source>
        <dbReference type="ARBA" id="ARBA00022605"/>
    </source>
</evidence>
<dbReference type="Pfam" id="PF00206">
    <property type="entry name" value="Lyase_1"/>
    <property type="match status" value="1"/>
</dbReference>
<dbReference type="InterPro" id="IPR008948">
    <property type="entry name" value="L-Aspartase-like"/>
</dbReference>
<dbReference type="PANTHER" id="PTHR43814">
    <property type="entry name" value="ARGININOSUCCINATE LYASE"/>
    <property type="match status" value="1"/>
</dbReference>
<dbReference type="Proteomes" id="UP000006222">
    <property type="component" value="Unassembled WGS sequence"/>
</dbReference>
<comment type="pathway">
    <text evidence="2 7">Amino-acid biosynthesis; L-arginine biosynthesis; L-arginine from L-ornithine and carbamoyl phosphate: step 3/3.</text>
</comment>
<dbReference type="InterPro" id="IPR009049">
    <property type="entry name" value="Argininosuccinate_lyase"/>
</dbReference>
<evidence type="ECO:0000256" key="3">
    <source>
        <dbReference type="ARBA" id="ARBA00012338"/>
    </source>
</evidence>
<dbReference type="AlphaFoldDB" id="F2AU47"/>
<dbReference type="EMBL" id="AFAR01000171">
    <property type="protein sequence ID" value="EGF26838.1"/>
    <property type="molecule type" value="Genomic_DNA"/>
</dbReference>
<keyword evidence="6 7" id="KW-0456">Lyase</keyword>
<evidence type="ECO:0000256" key="1">
    <source>
        <dbReference type="ARBA" id="ARBA00000985"/>
    </source>
</evidence>
<evidence type="ECO:0000256" key="7">
    <source>
        <dbReference type="HAMAP-Rule" id="MF_00006"/>
    </source>
</evidence>
<dbReference type="PRINTS" id="PR00145">
    <property type="entry name" value="ARGSUCLYASE"/>
</dbReference>
<proteinExistence type="inferred from homology"/>
<organism evidence="10 11">
    <name type="scientific">Rhodopirellula baltica WH47</name>
    <dbReference type="NCBI Taxonomy" id="991778"/>
    <lineage>
        <taxon>Bacteria</taxon>
        <taxon>Pseudomonadati</taxon>
        <taxon>Planctomycetota</taxon>
        <taxon>Planctomycetia</taxon>
        <taxon>Pirellulales</taxon>
        <taxon>Pirellulaceae</taxon>
        <taxon>Rhodopirellula</taxon>
    </lineage>
</organism>
<dbReference type="PROSITE" id="PS00163">
    <property type="entry name" value="FUMARATE_LYASES"/>
    <property type="match status" value="1"/>
</dbReference>
<protein>
    <recommendedName>
        <fullName evidence="3 7">Argininosuccinate lyase</fullName>
        <shortName evidence="7">ASAL</shortName>
        <ecNumber evidence="3 7">4.3.2.1</ecNumber>
    </recommendedName>
    <alternativeName>
        <fullName evidence="7">Arginosuccinase</fullName>
    </alternativeName>
</protein>
<name>F2AU47_RHOBT</name>
<dbReference type="FunFam" id="1.20.200.10:FF:000015">
    <property type="entry name" value="argininosuccinate lyase isoform X2"/>
    <property type="match status" value="1"/>
</dbReference>
<evidence type="ECO:0000313" key="11">
    <source>
        <dbReference type="Proteomes" id="UP000006222"/>
    </source>
</evidence>
<evidence type="ECO:0000313" key="10">
    <source>
        <dbReference type="EMBL" id="EGF26838.1"/>
    </source>
</evidence>
<dbReference type="FunFam" id="1.10.275.10:FF:000002">
    <property type="entry name" value="Argininosuccinate lyase"/>
    <property type="match status" value="1"/>
</dbReference>
<reference evidence="10 11" key="1">
    <citation type="journal article" date="2013" name="Mar. Genomics">
        <title>Expression of sulfatases in Rhodopirellula baltica and the diversity of sulfatases in the genus Rhodopirellula.</title>
        <authorList>
            <person name="Wegner C.E."/>
            <person name="Richter-Heitmann T."/>
            <person name="Klindworth A."/>
            <person name="Klockow C."/>
            <person name="Richter M."/>
            <person name="Achstetter T."/>
            <person name="Glockner F.O."/>
            <person name="Harder J."/>
        </authorList>
    </citation>
    <scope>NUCLEOTIDE SEQUENCE [LARGE SCALE GENOMIC DNA]</scope>
    <source>
        <strain evidence="10 11">WH47</strain>
    </source>
</reference>
<dbReference type="Pfam" id="PF14698">
    <property type="entry name" value="ASL_C2"/>
    <property type="match status" value="1"/>
</dbReference>
<dbReference type="FunFam" id="1.10.40.30:FF:000001">
    <property type="entry name" value="Argininosuccinate lyase"/>
    <property type="match status" value="1"/>
</dbReference>
<dbReference type="InterPro" id="IPR022761">
    <property type="entry name" value="Fumarate_lyase_N"/>
</dbReference>
<dbReference type="InterPro" id="IPR020557">
    <property type="entry name" value="Fumarate_lyase_CS"/>
</dbReference>
<dbReference type="GO" id="GO:0005829">
    <property type="term" value="C:cytosol"/>
    <property type="evidence" value="ECO:0007669"/>
    <property type="project" value="TreeGrafter"/>
</dbReference>
<dbReference type="InterPro" id="IPR000362">
    <property type="entry name" value="Fumarate_lyase_fam"/>
</dbReference>
<evidence type="ECO:0000256" key="6">
    <source>
        <dbReference type="ARBA" id="ARBA00023239"/>
    </source>
</evidence>
<dbReference type="GO" id="GO:0042450">
    <property type="term" value="P:L-arginine biosynthetic process via ornithine"/>
    <property type="evidence" value="ECO:0007669"/>
    <property type="project" value="UniProtKB-UniRule"/>
</dbReference>
<evidence type="ECO:0000256" key="4">
    <source>
        <dbReference type="ARBA" id="ARBA00022571"/>
    </source>
</evidence>
<comment type="caution">
    <text evidence="10">The sequence shown here is derived from an EMBL/GenBank/DDBJ whole genome shotgun (WGS) entry which is preliminary data.</text>
</comment>
<evidence type="ECO:0000259" key="9">
    <source>
        <dbReference type="Pfam" id="PF14698"/>
    </source>
</evidence>
<dbReference type="HAMAP" id="MF_00006">
    <property type="entry name" value="Arg_succ_lyase"/>
    <property type="match status" value="1"/>
</dbReference>
<dbReference type="InterPro" id="IPR024083">
    <property type="entry name" value="Fumarase/histidase_N"/>
</dbReference>
<keyword evidence="4 7" id="KW-0055">Arginine biosynthesis</keyword>
<accession>F2AU47</accession>
<dbReference type="InterPro" id="IPR029419">
    <property type="entry name" value="Arg_succ_lyase_C"/>
</dbReference>
<dbReference type="GO" id="GO:0004056">
    <property type="term" value="F:argininosuccinate lyase activity"/>
    <property type="evidence" value="ECO:0007669"/>
    <property type="project" value="UniProtKB-UniRule"/>
</dbReference>
<dbReference type="PATRIC" id="fig|991778.3.peg.3449"/>
<gene>
    <name evidence="7" type="primary">argH</name>
    <name evidence="10" type="ORF">RBWH47_05011</name>
</gene>
<feature type="domain" description="Fumarate lyase N-terminal" evidence="8">
    <location>
        <begin position="26"/>
        <end position="319"/>
    </location>
</feature>
<feature type="domain" description="Argininosuccinate lyase C-terminal" evidence="9">
    <location>
        <begin position="382"/>
        <end position="449"/>
    </location>
</feature>
<dbReference type="CDD" id="cd01359">
    <property type="entry name" value="Argininosuccinate_lyase"/>
    <property type="match status" value="1"/>
</dbReference>
<dbReference type="Gene3D" id="1.20.200.10">
    <property type="entry name" value="Fumarase/aspartase (Central domain)"/>
    <property type="match status" value="1"/>
</dbReference>
<evidence type="ECO:0000256" key="2">
    <source>
        <dbReference type="ARBA" id="ARBA00004941"/>
    </source>
</evidence>
<dbReference type="Gene3D" id="1.10.275.10">
    <property type="entry name" value="Fumarase/aspartase (N-terminal domain)"/>
    <property type="match status" value="1"/>
</dbReference>
<comment type="similarity">
    <text evidence="7">Belongs to the lyase 1 family. Argininosuccinate lyase subfamily.</text>
</comment>
<dbReference type="NCBIfam" id="TIGR00838">
    <property type="entry name" value="argH"/>
    <property type="match status" value="1"/>
</dbReference>
<evidence type="ECO:0000259" key="8">
    <source>
        <dbReference type="Pfam" id="PF00206"/>
    </source>
</evidence>
<dbReference type="PANTHER" id="PTHR43814:SF1">
    <property type="entry name" value="ARGININOSUCCINATE LYASE"/>
    <property type="match status" value="1"/>
</dbReference>
<dbReference type="PRINTS" id="PR00149">
    <property type="entry name" value="FUMRATELYASE"/>
</dbReference>
<keyword evidence="7" id="KW-0963">Cytoplasm</keyword>
<dbReference type="UniPathway" id="UPA00068">
    <property type="reaction ID" value="UER00114"/>
</dbReference>
<comment type="subcellular location">
    <subcellularLocation>
        <location evidence="7">Cytoplasm</location>
    </subcellularLocation>
</comment>
<sequence>MGTRILNIRNLSPRKSTVASPSRSGVFQAETDARLEAYAESISFDSRLYEHDIRGSIAHANMLREVGLLTEDEFKLIRDTLETIRGELDRGELPMRFELEDIHMHVEQALIDRIGDTGRKLHTARSRNDQVSTDTRMWIRQSLDEIDALLVDLQSAFLSRCENDFDIILPAYTHLQRAQPVLAPHYWLAYIEKLERDRQRIADCRKRVNQCSLGIAAVAGTTLPIDRQHTASALDFEGITANSLDTSSDRDFVVESTFVMSLIASHLSGWAEEWILWSTVEFDFIQIPQAFCTGSSIMPQKVNPDTLELTRGKSARVMGALQTLMLLIKNLPLAYNRDLQEDKPPLFDAFDTTRAMLELAAPIVRGAELKRESIAARIEKGYLDATTLMEWMIARGMPQRTAHHLVGAIVSEAMQQGVTLSDLPLETYQKLSDQIDESVYEVLGTSNAIAAFRSEGSTAPARVREQIKQWTSRLENA</sequence>
<comment type="catalytic activity">
    <reaction evidence="1 7">
        <text>2-(N(omega)-L-arginino)succinate = fumarate + L-arginine</text>
        <dbReference type="Rhea" id="RHEA:24020"/>
        <dbReference type="ChEBI" id="CHEBI:29806"/>
        <dbReference type="ChEBI" id="CHEBI:32682"/>
        <dbReference type="ChEBI" id="CHEBI:57472"/>
        <dbReference type="EC" id="4.3.2.1"/>
    </reaction>
</comment>